<dbReference type="PANTHER" id="PTHR31692:SF56">
    <property type="entry name" value="EXPANSIN-B2-RELATED"/>
    <property type="match status" value="1"/>
</dbReference>
<reference evidence="6 7" key="1">
    <citation type="submission" date="2019-07" db="EMBL/GenBank/DDBJ databases">
        <title>De Novo Assembly of kiwifruit Actinidia rufa.</title>
        <authorList>
            <person name="Sugita-Konishi S."/>
            <person name="Sato K."/>
            <person name="Mori E."/>
            <person name="Abe Y."/>
            <person name="Kisaki G."/>
            <person name="Hamano K."/>
            <person name="Suezawa K."/>
            <person name="Otani M."/>
            <person name="Fukuda T."/>
            <person name="Manabe T."/>
            <person name="Gomi K."/>
            <person name="Tabuchi M."/>
            <person name="Akimitsu K."/>
            <person name="Kataoka I."/>
        </authorList>
    </citation>
    <scope>NUCLEOTIDE SEQUENCE [LARGE SCALE GENOMIC DNA]</scope>
    <source>
        <strain evidence="7">cv. Fuchu</strain>
    </source>
</reference>
<dbReference type="PROSITE" id="PS50842">
    <property type="entry name" value="EXPANSIN_EG45"/>
    <property type="match status" value="1"/>
</dbReference>
<dbReference type="GO" id="GO:0005576">
    <property type="term" value="C:extracellular region"/>
    <property type="evidence" value="ECO:0007669"/>
    <property type="project" value="UniProtKB-SubCell"/>
</dbReference>
<dbReference type="InterPro" id="IPR036749">
    <property type="entry name" value="Expansin_CBD_sf"/>
</dbReference>
<evidence type="ECO:0000256" key="1">
    <source>
        <dbReference type="ARBA" id="ARBA00004613"/>
    </source>
</evidence>
<dbReference type="InterPro" id="IPR005795">
    <property type="entry name" value="LolPI"/>
</dbReference>
<dbReference type="Gene3D" id="2.60.40.760">
    <property type="entry name" value="Expansin, cellulose-binding-like domain"/>
    <property type="match status" value="1"/>
</dbReference>
<dbReference type="AlphaFoldDB" id="A0A7J0F1U9"/>
<dbReference type="Pfam" id="PF01357">
    <property type="entry name" value="Expansin_C"/>
    <property type="match status" value="1"/>
</dbReference>
<dbReference type="PROSITE" id="PS50843">
    <property type="entry name" value="EXPANSIN_CBD"/>
    <property type="match status" value="1"/>
</dbReference>
<dbReference type="InterPro" id="IPR007118">
    <property type="entry name" value="Expan_Lol_pI"/>
</dbReference>
<dbReference type="PRINTS" id="PR01225">
    <property type="entry name" value="EXPANSNFAMLY"/>
</dbReference>
<comment type="similarity">
    <text evidence="3">Belongs to the expansin family.</text>
</comment>
<evidence type="ECO:0000256" key="3">
    <source>
        <dbReference type="RuleBase" id="RU003460"/>
    </source>
</evidence>
<evidence type="ECO:0000256" key="2">
    <source>
        <dbReference type="ARBA" id="ARBA00022525"/>
    </source>
</evidence>
<evidence type="ECO:0000259" key="5">
    <source>
        <dbReference type="PROSITE" id="PS50843"/>
    </source>
</evidence>
<evidence type="ECO:0000313" key="6">
    <source>
        <dbReference type="EMBL" id="GFY92671.1"/>
    </source>
</evidence>
<evidence type="ECO:0000313" key="7">
    <source>
        <dbReference type="Proteomes" id="UP000585474"/>
    </source>
</evidence>
<dbReference type="InterPro" id="IPR007112">
    <property type="entry name" value="Expansin/allergen_DPBB_dom"/>
</dbReference>
<dbReference type="SUPFAM" id="SSF50685">
    <property type="entry name" value="Barwin-like endoglucanases"/>
    <property type="match status" value="1"/>
</dbReference>
<dbReference type="GO" id="GO:0009653">
    <property type="term" value="P:anatomical structure morphogenesis"/>
    <property type="evidence" value="ECO:0007669"/>
    <property type="project" value="UniProtKB-ARBA"/>
</dbReference>
<dbReference type="Proteomes" id="UP000585474">
    <property type="component" value="Unassembled WGS sequence"/>
</dbReference>
<feature type="domain" description="Expansin-like EG45" evidence="4">
    <location>
        <begin position="21"/>
        <end position="127"/>
    </location>
</feature>
<feature type="domain" description="Expansin-like CBD" evidence="5">
    <location>
        <begin position="140"/>
        <end position="223"/>
    </location>
</feature>
<comment type="caution">
    <text evidence="6">The sequence shown here is derived from an EMBL/GenBank/DDBJ whole genome shotgun (WGS) entry which is preliminary data.</text>
</comment>
<name>A0A7J0F1U9_9ERIC</name>
<dbReference type="InterPro" id="IPR007117">
    <property type="entry name" value="Expansin_CBD"/>
</dbReference>
<dbReference type="OrthoDB" id="406505at2759"/>
<dbReference type="Pfam" id="PF03330">
    <property type="entry name" value="DPBB_1"/>
    <property type="match status" value="1"/>
</dbReference>
<dbReference type="InterPro" id="IPR036908">
    <property type="entry name" value="RlpA-like_sf"/>
</dbReference>
<dbReference type="PRINTS" id="PR00829">
    <property type="entry name" value="LOLP1ALLERGN"/>
</dbReference>
<dbReference type="CDD" id="cd22275">
    <property type="entry name" value="DPBB_EXPB_N"/>
    <property type="match status" value="1"/>
</dbReference>
<gene>
    <name evidence="6" type="ORF">Acr_08g0010670</name>
</gene>
<keyword evidence="2" id="KW-0964">Secreted</keyword>
<dbReference type="PANTHER" id="PTHR31692">
    <property type="entry name" value="EXPANSIN-B3"/>
    <property type="match status" value="1"/>
</dbReference>
<organism evidence="6 7">
    <name type="scientific">Actinidia rufa</name>
    <dbReference type="NCBI Taxonomy" id="165716"/>
    <lineage>
        <taxon>Eukaryota</taxon>
        <taxon>Viridiplantae</taxon>
        <taxon>Streptophyta</taxon>
        <taxon>Embryophyta</taxon>
        <taxon>Tracheophyta</taxon>
        <taxon>Spermatophyta</taxon>
        <taxon>Magnoliopsida</taxon>
        <taxon>eudicotyledons</taxon>
        <taxon>Gunneridae</taxon>
        <taxon>Pentapetalae</taxon>
        <taxon>asterids</taxon>
        <taxon>Ericales</taxon>
        <taxon>Actinidiaceae</taxon>
        <taxon>Actinidia</taxon>
    </lineage>
</organism>
<accession>A0A7J0F1U9</accession>
<protein>
    <submittedName>
        <fullName evidence="6">Expansin B2</fullName>
    </submittedName>
</protein>
<sequence>MAQSPTIATWYGSPNGAGTNAGNCGYGGAVETSPFNKFIAAGGSSLFRGGEGCGTCYQVKCTSNPACSGNPVTITISDRCPECAPFQFDMSGTAFGAMALPGKADQLRSAGRLNVQYQRVQCNYHGFTITFTVDPGSNPFYFATNIEYEDGDGDLSKVEIQQANTNSFSPMQLSFGATWKFNDPSPSPLQAPFSLRLTNGSGKTVVASNVISVGWKPGQIFRSNVNFNN</sequence>
<dbReference type="EMBL" id="BJWL01000008">
    <property type="protein sequence ID" value="GFY92671.1"/>
    <property type="molecule type" value="Genomic_DNA"/>
</dbReference>
<dbReference type="Gene3D" id="2.40.40.10">
    <property type="entry name" value="RlpA-like domain"/>
    <property type="match status" value="1"/>
</dbReference>
<evidence type="ECO:0000259" key="4">
    <source>
        <dbReference type="PROSITE" id="PS50842"/>
    </source>
</evidence>
<dbReference type="SMART" id="SM00837">
    <property type="entry name" value="DPBB_1"/>
    <property type="match status" value="1"/>
</dbReference>
<proteinExistence type="inferred from homology"/>
<keyword evidence="7" id="KW-1185">Reference proteome</keyword>
<comment type="subcellular location">
    <subcellularLocation>
        <location evidence="1">Secreted</location>
    </subcellularLocation>
</comment>
<dbReference type="SUPFAM" id="SSF49590">
    <property type="entry name" value="PHL pollen allergen"/>
    <property type="match status" value="1"/>
</dbReference>
<dbReference type="InterPro" id="IPR009009">
    <property type="entry name" value="RlpA-like_DPBB"/>
</dbReference>